<dbReference type="EMBL" id="GL832980">
    <property type="protein sequence ID" value="EGD78029.1"/>
    <property type="molecule type" value="Genomic_DNA"/>
</dbReference>
<dbReference type="InterPro" id="IPR028159">
    <property type="entry name" value="RPA_interact_C_dom"/>
</dbReference>
<dbReference type="PANTHER" id="PTHR31742:SF1">
    <property type="entry name" value="RPA-INTERACTING PROTEIN"/>
    <property type="match status" value="1"/>
</dbReference>
<evidence type="ECO:0000256" key="2">
    <source>
        <dbReference type="ARBA" id="ARBA00022723"/>
    </source>
</evidence>
<name>F2ULN0_SALR5</name>
<evidence type="ECO:0000256" key="5">
    <source>
        <dbReference type="ARBA" id="ARBA00023242"/>
    </source>
</evidence>
<dbReference type="PANTHER" id="PTHR31742">
    <property type="entry name" value="RPA-INTERACTING PROTEIN RPAIN"/>
    <property type="match status" value="1"/>
</dbReference>
<feature type="compositionally biased region" description="Low complexity" evidence="6">
    <location>
        <begin position="75"/>
        <end position="88"/>
    </location>
</feature>
<evidence type="ECO:0000256" key="1">
    <source>
        <dbReference type="ARBA" id="ARBA00004123"/>
    </source>
</evidence>
<keyword evidence="3" id="KW-0863">Zinc-finger</keyword>
<dbReference type="FunCoup" id="F2ULN0">
    <property type="interactions" value="1002"/>
</dbReference>
<accession>F2ULN0</accession>
<dbReference type="GO" id="GO:0006606">
    <property type="term" value="P:protein import into nucleus"/>
    <property type="evidence" value="ECO:0007669"/>
    <property type="project" value="TreeGrafter"/>
</dbReference>
<keyword evidence="2" id="KW-0479">Metal-binding</keyword>
<dbReference type="GO" id="GO:0005634">
    <property type="term" value="C:nucleus"/>
    <property type="evidence" value="ECO:0007669"/>
    <property type="project" value="UniProtKB-SubCell"/>
</dbReference>
<sequence length="237" mass="26799">MSTPPARLSLKQQRRLHRVKDTLKKRCWAELKRRRQANIDAHRQMDDATLVQQVMQQEFAAYQQSQDMSRKLADPSSSSSSLPSSSSSATQDNEQEDLIELWDAIARELMMEETRQLLEMDDAAAEVAEQELQLAEQQTMQTVQAADDSGVVCPVCLRSCLRQRRCVIWCECGLTLNTQHDSMTLHDFSCMLHQMIQSHAATGCAGELQWSKMAAAMQPSVHVLVAQCPTCRAYELL</sequence>
<proteinExistence type="predicted"/>
<keyword evidence="4" id="KW-0862">Zinc</keyword>
<organism evidence="10">
    <name type="scientific">Salpingoeca rosetta (strain ATCC 50818 / BSB-021)</name>
    <dbReference type="NCBI Taxonomy" id="946362"/>
    <lineage>
        <taxon>Eukaryota</taxon>
        <taxon>Choanoflagellata</taxon>
        <taxon>Craspedida</taxon>
        <taxon>Salpingoecidae</taxon>
        <taxon>Salpingoeca</taxon>
    </lineage>
</organism>
<dbReference type="InterPro" id="IPR028158">
    <property type="entry name" value="RPA_interact_N_dom"/>
</dbReference>
<dbReference type="RefSeq" id="XP_004990091.1">
    <property type="nucleotide sequence ID" value="XM_004990034.1"/>
</dbReference>
<dbReference type="OrthoDB" id="435311at2759"/>
<evidence type="ECO:0000256" key="6">
    <source>
        <dbReference type="SAM" id="MobiDB-lite"/>
    </source>
</evidence>
<evidence type="ECO:0000313" key="10">
    <source>
        <dbReference type="Proteomes" id="UP000007799"/>
    </source>
</evidence>
<protein>
    <recommendedName>
        <fullName evidence="11">RPA-interacting protein C-terminal domain-containing protein</fullName>
    </recommendedName>
</protein>
<keyword evidence="10" id="KW-1185">Reference proteome</keyword>
<dbReference type="STRING" id="946362.F2ULN0"/>
<dbReference type="Pfam" id="PF14768">
    <property type="entry name" value="RPA_interact_C"/>
    <property type="match status" value="1"/>
</dbReference>
<keyword evidence="5" id="KW-0539">Nucleus</keyword>
<feature type="region of interest" description="Disordered" evidence="6">
    <location>
        <begin position="62"/>
        <end position="94"/>
    </location>
</feature>
<dbReference type="Proteomes" id="UP000007799">
    <property type="component" value="Unassembled WGS sequence"/>
</dbReference>
<evidence type="ECO:0000256" key="4">
    <source>
        <dbReference type="ARBA" id="ARBA00022833"/>
    </source>
</evidence>
<dbReference type="InParanoid" id="F2ULN0"/>
<dbReference type="KEGG" id="sre:PTSG_09666"/>
<evidence type="ECO:0000259" key="8">
    <source>
        <dbReference type="Pfam" id="PF14768"/>
    </source>
</evidence>
<evidence type="ECO:0000256" key="3">
    <source>
        <dbReference type="ARBA" id="ARBA00022771"/>
    </source>
</evidence>
<dbReference type="Pfam" id="PF14766">
    <property type="entry name" value="RPA_interact_N"/>
    <property type="match status" value="1"/>
</dbReference>
<feature type="domain" description="RPA-interacting protein C-terminal" evidence="8">
    <location>
        <begin position="152"/>
        <end position="235"/>
    </location>
</feature>
<dbReference type="OMA" id="THASAHD"/>
<comment type="subcellular location">
    <subcellularLocation>
        <location evidence="1">Nucleus</location>
    </subcellularLocation>
</comment>
<dbReference type="GeneID" id="16070642"/>
<evidence type="ECO:0000313" key="9">
    <source>
        <dbReference type="EMBL" id="EGD78029.1"/>
    </source>
</evidence>
<evidence type="ECO:0008006" key="11">
    <source>
        <dbReference type="Google" id="ProtNLM"/>
    </source>
</evidence>
<gene>
    <name evidence="9" type="ORF">PTSG_09666</name>
</gene>
<dbReference type="InterPro" id="IPR028156">
    <property type="entry name" value="RIP"/>
</dbReference>
<evidence type="ECO:0000259" key="7">
    <source>
        <dbReference type="Pfam" id="PF14766"/>
    </source>
</evidence>
<reference evidence="9" key="1">
    <citation type="submission" date="2009-08" db="EMBL/GenBank/DDBJ databases">
        <title>Annotation of Salpingoeca rosetta.</title>
        <authorList>
            <consortium name="The Broad Institute Genome Sequencing Platform"/>
            <person name="Russ C."/>
            <person name="Cuomo C."/>
            <person name="Burger G."/>
            <person name="Gray M.W."/>
            <person name="Holland P.W.H."/>
            <person name="King N."/>
            <person name="Lang F.B.F."/>
            <person name="Roger A.J."/>
            <person name="Ruiz-Trillo I."/>
            <person name="Young S.K."/>
            <person name="Zeng Q."/>
            <person name="Gargeya S."/>
            <person name="Alvarado L."/>
            <person name="Berlin A."/>
            <person name="Chapman S.B."/>
            <person name="Chen Z."/>
            <person name="Freedman E."/>
            <person name="Gellesch M."/>
            <person name="Goldberg J."/>
            <person name="Griggs A."/>
            <person name="Gujja S."/>
            <person name="Heilman E."/>
            <person name="Heiman D."/>
            <person name="Howarth C."/>
            <person name="Mehta T."/>
            <person name="Neiman D."/>
            <person name="Pearson M."/>
            <person name="Roberts A."/>
            <person name="Saif S."/>
            <person name="Shea T."/>
            <person name="Shenoy N."/>
            <person name="Sisk P."/>
            <person name="Stolte C."/>
            <person name="Sykes S."/>
            <person name="White J."/>
            <person name="Yandava C."/>
            <person name="Haas B."/>
            <person name="Nusbaum C."/>
            <person name="Birren B."/>
        </authorList>
    </citation>
    <scope>NUCLEOTIDE SEQUENCE [LARGE SCALE GENOMIC DNA]</scope>
    <source>
        <strain evidence="9">ATCC 50818</strain>
    </source>
</reference>
<dbReference type="GO" id="GO:0008270">
    <property type="term" value="F:zinc ion binding"/>
    <property type="evidence" value="ECO:0007669"/>
    <property type="project" value="UniProtKB-KW"/>
</dbReference>
<dbReference type="AlphaFoldDB" id="F2ULN0"/>
<feature type="domain" description="RPA-interacting protein N-terminal" evidence="7">
    <location>
        <begin position="5"/>
        <end position="45"/>
    </location>
</feature>